<dbReference type="InterPro" id="IPR011009">
    <property type="entry name" value="Kinase-like_dom_sf"/>
</dbReference>
<name>A0A9N9E2V7_FUNMO</name>
<dbReference type="Proteomes" id="UP000789375">
    <property type="component" value="Unassembled WGS sequence"/>
</dbReference>
<protein>
    <submittedName>
        <fullName evidence="2">876_t:CDS:1</fullName>
    </submittedName>
</protein>
<keyword evidence="3" id="KW-1185">Reference proteome</keyword>
<dbReference type="SMART" id="SM00220">
    <property type="entry name" value="S_TKc"/>
    <property type="match status" value="1"/>
</dbReference>
<dbReference type="GO" id="GO:0004672">
    <property type="term" value="F:protein kinase activity"/>
    <property type="evidence" value="ECO:0007669"/>
    <property type="project" value="InterPro"/>
</dbReference>
<dbReference type="InterPro" id="IPR000719">
    <property type="entry name" value="Prot_kinase_dom"/>
</dbReference>
<dbReference type="EMBL" id="CAJVPP010005007">
    <property type="protein sequence ID" value="CAG8658615.1"/>
    <property type="molecule type" value="Genomic_DNA"/>
</dbReference>
<evidence type="ECO:0000313" key="3">
    <source>
        <dbReference type="Proteomes" id="UP000789375"/>
    </source>
</evidence>
<dbReference type="PROSITE" id="PS50011">
    <property type="entry name" value="PROTEIN_KINASE_DOM"/>
    <property type="match status" value="1"/>
</dbReference>
<feature type="domain" description="Protein kinase" evidence="1">
    <location>
        <begin position="232"/>
        <end position="530"/>
    </location>
</feature>
<evidence type="ECO:0000259" key="1">
    <source>
        <dbReference type="PROSITE" id="PS50011"/>
    </source>
</evidence>
<dbReference type="AlphaFoldDB" id="A0A9N9E2V7"/>
<feature type="non-terminal residue" evidence="2">
    <location>
        <position position="1"/>
    </location>
</feature>
<sequence>MSNIFEIIDSLGLPREESNKLQAYIITRREERTELYSALSSSRKTDEDRLCLLKEFLKNIPADPVAEFETKRTVENLLYFSTHEMFEEKPEQIPSRFELLDWLQEPFSKQILIPKMVHEIYIRSSLSERDSNKLFRSSDEFSFRVMSDIVSIINPPTTGNTEDSFHSLWDALIIKPIKLACPNGKYNRNSSSNTSTKKFRPDFSYTLDGACLVRGEEKGLNTDNDPAEELTSKLIWTYGPSPYIFGYYARGFDVTYCYLHNEGDRVYRKDLVSYNLKTLLGRINAFVIGRNIGRLLPLIRKGLGDSFHKEFYIIHRPNSGKTIELMQNVVVKRYSSKADFPEKLEKIYREMDQRQVPYVDYIVSINKGDNGKVPNIIFSPKGMIHRPNSVKQLVIALYCVLSALKILHEIGYIHRDIRWENVLKYIDRNMWFIIDFEDAANYPAPGVRHLDKSNHSPEVFKDFHDTNVDMWSIGYLIRTAHVELQINEPLREYAMELMKVNIVDTPLSAEMAIKFLWQNYREILRHEGLF</sequence>
<dbReference type="SUPFAM" id="SSF56112">
    <property type="entry name" value="Protein kinase-like (PK-like)"/>
    <property type="match status" value="1"/>
</dbReference>
<gene>
    <name evidence="2" type="ORF">FMOSSE_LOCUS11829</name>
</gene>
<proteinExistence type="predicted"/>
<evidence type="ECO:0000313" key="2">
    <source>
        <dbReference type="EMBL" id="CAG8658615.1"/>
    </source>
</evidence>
<organism evidence="2 3">
    <name type="scientific">Funneliformis mosseae</name>
    <name type="common">Endomycorrhizal fungus</name>
    <name type="synonym">Glomus mosseae</name>
    <dbReference type="NCBI Taxonomy" id="27381"/>
    <lineage>
        <taxon>Eukaryota</taxon>
        <taxon>Fungi</taxon>
        <taxon>Fungi incertae sedis</taxon>
        <taxon>Mucoromycota</taxon>
        <taxon>Glomeromycotina</taxon>
        <taxon>Glomeromycetes</taxon>
        <taxon>Glomerales</taxon>
        <taxon>Glomeraceae</taxon>
        <taxon>Funneliformis</taxon>
    </lineage>
</organism>
<dbReference type="GO" id="GO:0005524">
    <property type="term" value="F:ATP binding"/>
    <property type="evidence" value="ECO:0007669"/>
    <property type="project" value="InterPro"/>
</dbReference>
<accession>A0A9N9E2V7</accession>
<reference evidence="2" key="1">
    <citation type="submission" date="2021-06" db="EMBL/GenBank/DDBJ databases">
        <authorList>
            <person name="Kallberg Y."/>
            <person name="Tangrot J."/>
            <person name="Rosling A."/>
        </authorList>
    </citation>
    <scope>NUCLEOTIDE SEQUENCE</scope>
    <source>
        <strain evidence="2">87-6 pot B 2015</strain>
    </source>
</reference>
<comment type="caution">
    <text evidence="2">The sequence shown here is derived from an EMBL/GenBank/DDBJ whole genome shotgun (WGS) entry which is preliminary data.</text>
</comment>
<dbReference type="Gene3D" id="1.10.510.10">
    <property type="entry name" value="Transferase(Phosphotransferase) domain 1"/>
    <property type="match status" value="1"/>
</dbReference>
<dbReference type="Pfam" id="PF00069">
    <property type="entry name" value="Pkinase"/>
    <property type="match status" value="1"/>
</dbReference>